<keyword evidence="2" id="KW-0812">Transmembrane</keyword>
<evidence type="ECO:0000256" key="1">
    <source>
        <dbReference type="SAM" id="MobiDB-lite"/>
    </source>
</evidence>
<organism evidence="3 4">
    <name type="scientific">Metabacillus arenae</name>
    <dbReference type="NCBI Taxonomy" id="2771434"/>
    <lineage>
        <taxon>Bacteria</taxon>
        <taxon>Bacillati</taxon>
        <taxon>Bacillota</taxon>
        <taxon>Bacilli</taxon>
        <taxon>Bacillales</taxon>
        <taxon>Bacillaceae</taxon>
        <taxon>Metabacillus</taxon>
    </lineage>
</organism>
<proteinExistence type="predicted"/>
<keyword evidence="2" id="KW-1133">Transmembrane helix</keyword>
<gene>
    <name evidence="3" type="ORF">IC621_04830</name>
</gene>
<reference evidence="3" key="1">
    <citation type="submission" date="2020-09" db="EMBL/GenBank/DDBJ databases">
        <title>A novel bacterium of genus Bacillus, isolated from South China Sea.</title>
        <authorList>
            <person name="Huang H."/>
            <person name="Mo K."/>
            <person name="Hu Y."/>
        </authorList>
    </citation>
    <scope>NUCLEOTIDE SEQUENCE</scope>
    <source>
        <strain evidence="3">IB182487</strain>
    </source>
</reference>
<dbReference type="RefSeq" id="WP_191156305.1">
    <property type="nucleotide sequence ID" value="NZ_JACXAI010000004.1"/>
</dbReference>
<dbReference type="Proteomes" id="UP000626844">
    <property type="component" value="Unassembled WGS sequence"/>
</dbReference>
<keyword evidence="2" id="KW-0472">Membrane</keyword>
<dbReference type="AlphaFoldDB" id="A0A926RW42"/>
<feature type="transmembrane region" description="Helical" evidence="2">
    <location>
        <begin position="12"/>
        <end position="31"/>
    </location>
</feature>
<evidence type="ECO:0000256" key="2">
    <source>
        <dbReference type="SAM" id="Phobius"/>
    </source>
</evidence>
<name>A0A926RW42_9BACI</name>
<feature type="compositionally biased region" description="Low complexity" evidence="1">
    <location>
        <begin position="133"/>
        <end position="149"/>
    </location>
</feature>
<evidence type="ECO:0000313" key="4">
    <source>
        <dbReference type="Proteomes" id="UP000626844"/>
    </source>
</evidence>
<sequence>MAKVNVQKKRKSKLVKGIVIGGIVGGAITLLDATTRNKVKNKAVGMKDSSVELYQYVRENPSEVKDQVVGQVKTATKKLEEAITDAQSLYERVNNNIISKVSDIKQIPATAKEAKGELKGIGSKVKDAGSELSESVEVPEQNENNQNKV</sequence>
<accession>A0A926RW42</accession>
<keyword evidence="4" id="KW-1185">Reference proteome</keyword>
<evidence type="ECO:0000313" key="3">
    <source>
        <dbReference type="EMBL" id="MBD1379546.1"/>
    </source>
</evidence>
<dbReference type="EMBL" id="JACXAI010000004">
    <property type="protein sequence ID" value="MBD1379546.1"/>
    <property type="molecule type" value="Genomic_DNA"/>
</dbReference>
<feature type="region of interest" description="Disordered" evidence="1">
    <location>
        <begin position="129"/>
        <end position="149"/>
    </location>
</feature>
<protein>
    <submittedName>
        <fullName evidence="3">YtxH domain-containing protein</fullName>
    </submittedName>
</protein>
<comment type="caution">
    <text evidence="3">The sequence shown here is derived from an EMBL/GenBank/DDBJ whole genome shotgun (WGS) entry which is preliminary data.</text>
</comment>